<evidence type="ECO:0000256" key="5">
    <source>
        <dbReference type="ARBA" id="ARBA00022729"/>
    </source>
</evidence>
<name>A0A8R2AK56_BOMMO</name>
<evidence type="ECO:0000256" key="10">
    <source>
        <dbReference type="SAM" id="Phobius"/>
    </source>
</evidence>
<dbReference type="Pfam" id="PF01105">
    <property type="entry name" value="EMP24_GP25L"/>
    <property type="match status" value="1"/>
</dbReference>
<evidence type="ECO:0000313" key="12">
    <source>
        <dbReference type="EnsemblMetazoa" id="XP_004925101.2"/>
    </source>
</evidence>
<organism evidence="12 13">
    <name type="scientific">Bombyx mori</name>
    <name type="common">Silk moth</name>
    <dbReference type="NCBI Taxonomy" id="7091"/>
    <lineage>
        <taxon>Eukaryota</taxon>
        <taxon>Metazoa</taxon>
        <taxon>Ecdysozoa</taxon>
        <taxon>Arthropoda</taxon>
        <taxon>Hexapoda</taxon>
        <taxon>Insecta</taxon>
        <taxon>Pterygota</taxon>
        <taxon>Neoptera</taxon>
        <taxon>Endopterygota</taxon>
        <taxon>Lepidoptera</taxon>
        <taxon>Glossata</taxon>
        <taxon>Ditrysia</taxon>
        <taxon>Bombycoidea</taxon>
        <taxon>Bombycidae</taxon>
        <taxon>Bombycinae</taxon>
        <taxon>Bombyx</taxon>
    </lineage>
</organism>
<dbReference type="RefSeq" id="XP_004925101.2">
    <property type="nucleotide sequence ID" value="XM_004925044.5"/>
</dbReference>
<keyword evidence="4 9" id="KW-0812">Transmembrane</keyword>
<evidence type="ECO:0000256" key="7">
    <source>
        <dbReference type="ARBA" id="ARBA00023136"/>
    </source>
</evidence>
<feature type="domain" description="GOLD" evidence="11">
    <location>
        <begin position="29"/>
        <end position="113"/>
    </location>
</feature>
<evidence type="ECO:0000256" key="6">
    <source>
        <dbReference type="ARBA" id="ARBA00022989"/>
    </source>
</evidence>
<evidence type="ECO:0000256" key="2">
    <source>
        <dbReference type="ARBA" id="ARBA00007104"/>
    </source>
</evidence>
<keyword evidence="13" id="KW-1185">Reference proteome</keyword>
<keyword evidence="7 10" id="KW-0472">Membrane</keyword>
<dbReference type="Gene3D" id="2.60.120.680">
    <property type="entry name" value="GOLD domain"/>
    <property type="match status" value="1"/>
</dbReference>
<comment type="similarity">
    <text evidence="2 9">Belongs to the EMP24/GP25L family.</text>
</comment>
<reference evidence="12" key="2">
    <citation type="submission" date="2022-06" db="UniProtKB">
        <authorList>
            <consortium name="EnsemblMetazoa"/>
        </authorList>
    </citation>
    <scope>IDENTIFICATION</scope>
    <source>
        <strain evidence="12">p50T (Dazao)</strain>
    </source>
</reference>
<dbReference type="KEGG" id="bmor:101746327"/>
<dbReference type="InterPro" id="IPR036598">
    <property type="entry name" value="GOLD_dom_sf"/>
</dbReference>
<evidence type="ECO:0000259" key="11">
    <source>
        <dbReference type="PROSITE" id="PS50866"/>
    </source>
</evidence>
<evidence type="ECO:0000313" key="13">
    <source>
        <dbReference type="Proteomes" id="UP000005204"/>
    </source>
</evidence>
<feature type="transmembrane region" description="Helical" evidence="10">
    <location>
        <begin position="189"/>
        <end position="210"/>
    </location>
</feature>
<dbReference type="SMART" id="SM01190">
    <property type="entry name" value="EMP24_GP25L"/>
    <property type="match status" value="1"/>
</dbReference>
<dbReference type="PANTHER" id="PTHR22811">
    <property type="entry name" value="TRANSMEMBRANE EMP24 DOMAIN-CONTAINING PROTEIN"/>
    <property type="match status" value="1"/>
</dbReference>
<sequence length="225" mass="26199">MRYIYLTTIFSVVFAFEKDITFTVQAGMTDCFYQRAQPNELIDIEYQVIDATHGELDISFQLTDPVGRVIVSDYKKPENSHRHQATLNGDYRFCFDNTFSTFSQKTVFFDILIDNEETEEKDYDDDKEMELGTAAESYIMRVRDIAESVNRVRDNVSAAKRLQELQSAHEARDRNIAEEMCDRVMRWSIIQMVLMVMVGATQVLFLKSLFEDKSDYRKLIPGLSK</sequence>
<dbReference type="GO" id="GO:0016020">
    <property type="term" value="C:membrane"/>
    <property type="evidence" value="ECO:0007669"/>
    <property type="project" value="UniProtKB-SubCell"/>
</dbReference>
<keyword evidence="5" id="KW-0732">Signal</keyword>
<dbReference type="GO" id="GO:0012505">
    <property type="term" value="C:endomembrane system"/>
    <property type="evidence" value="ECO:0007669"/>
    <property type="project" value="UniProtKB-SubCell"/>
</dbReference>
<dbReference type="SUPFAM" id="SSF101576">
    <property type="entry name" value="Supernatant protein factor (SPF), C-terminal domain"/>
    <property type="match status" value="1"/>
</dbReference>
<dbReference type="Proteomes" id="UP000005204">
    <property type="component" value="Unassembled WGS sequence"/>
</dbReference>
<protein>
    <recommendedName>
        <fullName evidence="11">GOLD domain-containing protein</fullName>
    </recommendedName>
</protein>
<evidence type="ECO:0000256" key="4">
    <source>
        <dbReference type="ARBA" id="ARBA00022692"/>
    </source>
</evidence>
<evidence type="ECO:0000256" key="3">
    <source>
        <dbReference type="ARBA" id="ARBA00022473"/>
    </source>
</evidence>
<comment type="subcellular location">
    <subcellularLocation>
        <location evidence="8">Endomembrane system</location>
        <topology evidence="8">Single-pass membrane protein</topology>
    </subcellularLocation>
    <subcellularLocation>
        <location evidence="1 9">Membrane</location>
        <topology evidence="1 9">Single-pass type I membrane protein</topology>
    </subcellularLocation>
</comment>
<dbReference type="InterPro" id="IPR009038">
    <property type="entry name" value="GOLD_dom"/>
</dbReference>
<reference evidence="13" key="1">
    <citation type="journal article" date="2008" name="Insect Biochem. Mol. Biol.">
        <title>The genome of a lepidopteran model insect, the silkworm Bombyx mori.</title>
        <authorList>
            <consortium name="International Silkworm Genome Consortium"/>
        </authorList>
    </citation>
    <scope>NUCLEOTIDE SEQUENCE [LARGE SCALE GENOMIC DNA]</scope>
    <source>
        <strain evidence="13">p50T</strain>
    </source>
</reference>
<evidence type="ECO:0000256" key="9">
    <source>
        <dbReference type="RuleBase" id="RU003827"/>
    </source>
</evidence>
<dbReference type="PROSITE" id="PS50866">
    <property type="entry name" value="GOLD"/>
    <property type="match status" value="1"/>
</dbReference>
<dbReference type="AlphaFoldDB" id="A0A8R2AK56"/>
<dbReference type="InterPro" id="IPR015720">
    <property type="entry name" value="Emp24-like"/>
</dbReference>
<dbReference type="EnsemblMetazoa" id="XM_004925044.4">
    <property type="protein sequence ID" value="XP_004925101.2"/>
    <property type="gene ID" value="LOC101746327"/>
</dbReference>
<keyword evidence="3" id="KW-0217">Developmental protein</keyword>
<dbReference type="GeneID" id="101746327"/>
<evidence type="ECO:0000256" key="8">
    <source>
        <dbReference type="ARBA" id="ARBA00037847"/>
    </source>
</evidence>
<proteinExistence type="inferred from homology"/>
<accession>A0A8R2AK56</accession>
<keyword evidence="6 10" id="KW-1133">Transmembrane helix</keyword>
<evidence type="ECO:0000256" key="1">
    <source>
        <dbReference type="ARBA" id="ARBA00004479"/>
    </source>
</evidence>